<dbReference type="VEuPathDB" id="VectorBase:ISCI002222"/>
<evidence type="ECO:0000313" key="4">
    <source>
        <dbReference type="EMBL" id="MOY39212.1"/>
    </source>
</evidence>
<keyword evidence="2" id="KW-0677">Repeat</keyword>
<feature type="chain" id="PRO_5020029328" evidence="3">
    <location>
        <begin position="22"/>
        <end position="327"/>
    </location>
</feature>
<proteinExistence type="predicted"/>
<dbReference type="EMBL" id="GHJT01005241">
    <property type="protein sequence ID" value="MOY39212.1"/>
    <property type="molecule type" value="Transcribed_RNA"/>
</dbReference>
<sequence>MGCLFLAAVLCCSGILTVAQAHSCPEAADFLPCTCDIEGISCGKANSTAELTKAFQTDGPKEHRDLWIQRSTLESFPPGVLGDFVFRNIYIEMNANLTSYNLSSLDKSRTFIRKLSLFGNALTTFTYSGIGIFPKLTTLNLGKNRLERIPDHAFQHSKLKILVLSDNPIQAVGAYAFFALPELEMLHLTGTRITRLGNYALTLGSRVAELKVFLSEGNLASLSPLAFSDTRAQILCLGQNNLTEFPRDVFLPILERLERRRQATGEVSSLRVSGNPFSCTGCSFKWLVRIKNQLLSRQLLSGFECADGTTLARLSYTKIGCWPQIVG</sequence>
<dbReference type="OrthoDB" id="676979at2759"/>
<dbReference type="Gene3D" id="3.80.10.10">
    <property type="entry name" value="Ribonuclease Inhibitor"/>
    <property type="match status" value="1"/>
</dbReference>
<name>A0A4D5RPJ5_IXOSC</name>
<dbReference type="Pfam" id="PF13855">
    <property type="entry name" value="LRR_8"/>
    <property type="match status" value="1"/>
</dbReference>
<keyword evidence="1" id="KW-0433">Leucine-rich repeat</keyword>
<dbReference type="InterPro" id="IPR032675">
    <property type="entry name" value="LRR_dom_sf"/>
</dbReference>
<evidence type="ECO:0000256" key="1">
    <source>
        <dbReference type="ARBA" id="ARBA00022614"/>
    </source>
</evidence>
<accession>A0A4D5RPJ5</accession>
<feature type="signal peptide" evidence="3">
    <location>
        <begin position="1"/>
        <end position="21"/>
    </location>
</feature>
<dbReference type="SUPFAM" id="SSF52058">
    <property type="entry name" value="L domain-like"/>
    <property type="match status" value="1"/>
</dbReference>
<dbReference type="PANTHER" id="PTHR24366">
    <property type="entry name" value="IG(IMMUNOGLOBULIN) AND LRR(LEUCINE RICH REPEAT) DOMAINS"/>
    <property type="match status" value="1"/>
</dbReference>
<evidence type="ECO:0000256" key="3">
    <source>
        <dbReference type="SAM" id="SignalP"/>
    </source>
</evidence>
<dbReference type="VEuPathDB" id="VectorBase:ISCW002222"/>
<organism evidence="4">
    <name type="scientific">Ixodes scapularis</name>
    <name type="common">Black-legged tick</name>
    <name type="synonym">Deer tick</name>
    <dbReference type="NCBI Taxonomy" id="6945"/>
    <lineage>
        <taxon>Eukaryota</taxon>
        <taxon>Metazoa</taxon>
        <taxon>Ecdysozoa</taxon>
        <taxon>Arthropoda</taxon>
        <taxon>Chelicerata</taxon>
        <taxon>Arachnida</taxon>
        <taxon>Acari</taxon>
        <taxon>Parasitiformes</taxon>
        <taxon>Ixodida</taxon>
        <taxon>Ixodoidea</taxon>
        <taxon>Ixodidae</taxon>
        <taxon>Ixodinae</taxon>
        <taxon>Ixodes</taxon>
    </lineage>
</organism>
<dbReference type="AlphaFoldDB" id="A0A4D5RPJ5"/>
<dbReference type="VEuPathDB" id="VectorBase:ISCP_024893"/>
<reference evidence="4" key="1">
    <citation type="submission" date="2019-04" db="EMBL/GenBank/DDBJ databases">
        <title>An insight into the mialome of Ixodes scapularis.</title>
        <authorList>
            <person name="Ribeiro J.M."/>
            <person name="Mather T.N."/>
            <person name="Karim S."/>
        </authorList>
    </citation>
    <scope>NUCLEOTIDE SEQUENCE</scope>
</reference>
<dbReference type="SMART" id="SM00369">
    <property type="entry name" value="LRR_TYP"/>
    <property type="match status" value="4"/>
</dbReference>
<evidence type="ECO:0000256" key="2">
    <source>
        <dbReference type="ARBA" id="ARBA00022737"/>
    </source>
</evidence>
<keyword evidence="3" id="KW-0732">Signal</keyword>
<protein>
    <submittedName>
        <fullName evidence="4">Putative membrane glycoprotein lig-1</fullName>
    </submittedName>
</protein>
<dbReference type="InterPro" id="IPR001611">
    <property type="entry name" value="Leu-rich_rpt"/>
</dbReference>
<dbReference type="InterPro" id="IPR003591">
    <property type="entry name" value="Leu-rich_rpt_typical-subtyp"/>
</dbReference>
<dbReference type="PROSITE" id="PS51450">
    <property type="entry name" value="LRR"/>
    <property type="match status" value="1"/>
</dbReference>
<dbReference type="PANTHER" id="PTHR24366:SF96">
    <property type="entry name" value="LEUCINE RICH REPEAT CONTAINING 53"/>
    <property type="match status" value="1"/>
</dbReference>